<accession>A0ABW4XGE6</accession>
<evidence type="ECO:0000313" key="2">
    <source>
        <dbReference type="EMBL" id="MFD2093298.1"/>
    </source>
</evidence>
<dbReference type="RefSeq" id="WP_376878685.1">
    <property type="nucleotide sequence ID" value="NZ_JBHUHP010000016.1"/>
</dbReference>
<dbReference type="InterPro" id="IPR003615">
    <property type="entry name" value="HNH_nuc"/>
</dbReference>
<evidence type="ECO:0000259" key="1">
    <source>
        <dbReference type="SMART" id="SM00507"/>
    </source>
</evidence>
<dbReference type="SMART" id="SM00507">
    <property type="entry name" value="HNHc"/>
    <property type="match status" value="1"/>
</dbReference>
<protein>
    <submittedName>
        <fullName evidence="2">DUF222 domain-containing protein</fullName>
    </submittedName>
</protein>
<dbReference type="InterPro" id="IPR003870">
    <property type="entry name" value="DUF222"/>
</dbReference>
<gene>
    <name evidence="2" type="ORF">ACFSHS_17180</name>
</gene>
<keyword evidence="3" id="KW-1185">Reference proteome</keyword>
<dbReference type="CDD" id="cd00085">
    <property type="entry name" value="HNHc"/>
    <property type="match status" value="1"/>
</dbReference>
<reference evidence="3" key="1">
    <citation type="journal article" date="2019" name="Int. J. Syst. Evol. Microbiol.">
        <title>The Global Catalogue of Microorganisms (GCM) 10K type strain sequencing project: providing services to taxonomists for standard genome sequencing and annotation.</title>
        <authorList>
            <consortium name="The Broad Institute Genomics Platform"/>
            <consortium name="The Broad Institute Genome Sequencing Center for Infectious Disease"/>
            <person name="Wu L."/>
            <person name="Ma J."/>
        </authorList>
    </citation>
    <scope>NUCLEOTIDE SEQUENCE [LARGE SCALE GENOMIC DNA]</scope>
    <source>
        <strain evidence="3">JCM 3338</strain>
    </source>
</reference>
<feature type="domain" description="HNH nuclease" evidence="1">
    <location>
        <begin position="324"/>
        <end position="377"/>
    </location>
</feature>
<proteinExistence type="predicted"/>
<dbReference type="Pfam" id="PF02720">
    <property type="entry name" value="DUF222"/>
    <property type="match status" value="1"/>
</dbReference>
<dbReference type="EMBL" id="JBHUHP010000016">
    <property type="protein sequence ID" value="MFD2093298.1"/>
    <property type="molecule type" value="Genomic_DNA"/>
</dbReference>
<sequence length="411" mass="44273">MRSNDFGDPLAQLEAAVEALAADDMKSMFGPQVLERTARLLRAQHLIAAQVTRSVREGELAQASQHDGAKTMQSWLRGHPRLSPSAAAQLVRNGRALEQLPAVEAAFAAGVVTADQVAVIAPVASVRAQAEAVGQGVDLAAVDQTLARIAATRPYRELSQVVHHYLARLDPDGTEPDPTEGRSLSIARNADGSRSFRGQLDAVGGEKLELWLESYVRADRPAGDTRTRAQQFGDALVQGVDVALAAGQAPILRTVKPHVAVMIKLDDLMDPATGPGAATTGLGTMLSAARARWLACDSTVSRVIMGPDGRILDHGRDQRIVPASLRRSVEVQDRHCIFAGCEAPAPWCDVHHVLEWHRDDGPTSLENSALLCERHHTQVHHGFSVVRGPDGRWCTYRPDGTEILIGQPLLI</sequence>
<evidence type="ECO:0000313" key="3">
    <source>
        <dbReference type="Proteomes" id="UP001597402"/>
    </source>
</evidence>
<dbReference type="Proteomes" id="UP001597402">
    <property type="component" value="Unassembled WGS sequence"/>
</dbReference>
<organism evidence="2 3">
    <name type="scientific">Blastococcus deserti</name>
    <dbReference type="NCBI Taxonomy" id="2259033"/>
    <lineage>
        <taxon>Bacteria</taxon>
        <taxon>Bacillati</taxon>
        <taxon>Actinomycetota</taxon>
        <taxon>Actinomycetes</taxon>
        <taxon>Geodermatophilales</taxon>
        <taxon>Geodermatophilaceae</taxon>
        <taxon>Blastococcus</taxon>
    </lineage>
</organism>
<name>A0ABW4XGE6_9ACTN</name>
<comment type="caution">
    <text evidence="2">The sequence shown here is derived from an EMBL/GenBank/DDBJ whole genome shotgun (WGS) entry which is preliminary data.</text>
</comment>